<dbReference type="AlphaFoldDB" id="A0A1Y1JSM2"/>
<dbReference type="RefSeq" id="XP_028546746.1">
    <property type="nucleotide sequence ID" value="XM_028690945.1"/>
</dbReference>
<dbReference type="EMBL" id="BDQF01000141">
    <property type="protein sequence ID" value="GAW84157.1"/>
    <property type="molecule type" value="Genomic_DNA"/>
</dbReference>
<keyword evidence="3" id="KW-1185">Reference proteome</keyword>
<dbReference type="Proteomes" id="UP000195521">
    <property type="component" value="Unassembled WGS sequence"/>
</dbReference>
<evidence type="ECO:0000313" key="3">
    <source>
        <dbReference type="Proteomes" id="UP000195521"/>
    </source>
</evidence>
<gene>
    <name evidence="2" type="ORF">PGO_001415</name>
</gene>
<evidence type="ECO:0000313" key="2">
    <source>
        <dbReference type="EMBL" id="GAW84157.1"/>
    </source>
</evidence>
<keyword evidence="1" id="KW-0472">Membrane</keyword>
<keyword evidence="1" id="KW-0812">Transmembrane</keyword>
<comment type="caution">
    <text evidence="2">The sequence shown here is derived from an EMBL/GenBank/DDBJ whole genome shotgun (WGS) entry which is preliminary data.</text>
</comment>
<sequence length="259" mass="30576">MEGNIFETLDAYFSVYKDYMDEFKDTSKIYDNECKFMQIECKEDDHHIKYIKDKCLKWFPYLFQIHYKSEQEKIKGLQYMYYWIYRNYTNQGIIKENIITLYKCLIKRYNDTSFAQVTGKPPLPDSIKGQQWEILIDICNLNTALNEIKNISFESSEKQGSCYYLKEHVDKCIENAAKCKSNASPNVCKIFENIKSEINQRMSEKGCYNINNKIFPLLNSQNQSFDSSRTNNSGIIIISTVLTLLTPMLVFILYKVNYD</sequence>
<feature type="non-terminal residue" evidence="2">
    <location>
        <position position="259"/>
    </location>
</feature>
<accession>A0A1Y1JSM2</accession>
<name>A0A1Y1JSM2_PLAGO</name>
<evidence type="ECO:0000256" key="1">
    <source>
        <dbReference type="SAM" id="Phobius"/>
    </source>
</evidence>
<protein>
    <submittedName>
        <fullName evidence="2">Variable surface protein</fullName>
    </submittedName>
</protein>
<dbReference type="GeneID" id="39744965"/>
<keyword evidence="1" id="KW-1133">Transmembrane helix</keyword>
<reference evidence="3" key="1">
    <citation type="submission" date="2017-04" db="EMBL/GenBank/DDBJ databases">
        <title>Plasmodium gonderi genome.</title>
        <authorList>
            <person name="Arisue N."/>
            <person name="Honma H."/>
            <person name="Kawai S."/>
            <person name="Tougan T."/>
            <person name="Tanabe K."/>
            <person name="Horii T."/>
        </authorList>
    </citation>
    <scope>NUCLEOTIDE SEQUENCE [LARGE SCALE GENOMIC DNA]</scope>
    <source>
        <strain evidence="3">ATCC 30045</strain>
    </source>
</reference>
<proteinExistence type="predicted"/>
<organism evidence="2 3">
    <name type="scientific">Plasmodium gonderi</name>
    <dbReference type="NCBI Taxonomy" id="77519"/>
    <lineage>
        <taxon>Eukaryota</taxon>
        <taxon>Sar</taxon>
        <taxon>Alveolata</taxon>
        <taxon>Apicomplexa</taxon>
        <taxon>Aconoidasida</taxon>
        <taxon>Haemosporida</taxon>
        <taxon>Plasmodiidae</taxon>
        <taxon>Plasmodium</taxon>
        <taxon>Plasmodium (Plasmodium)</taxon>
    </lineage>
</organism>
<feature type="transmembrane region" description="Helical" evidence="1">
    <location>
        <begin position="234"/>
        <end position="254"/>
    </location>
</feature>